<name>E4YDP8_OIKDI</name>
<dbReference type="SMART" id="SM00120">
    <property type="entry name" value="HX"/>
    <property type="match status" value="3"/>
</dbReference>
<dbReference type="EMBL" id="FN654435">
    <property type="protein sequence ID" value="CBY33659.1"/>
    <property type="molecule type" value="Genomic_DNA"/>
</dbReference>
<reference evidence="12" key="1">
    <citation type="journal article" date="2010" name="Science">
        <title>Plasticity of animal genome architecture unmasked by rapid evolution of a pelagic tunicate.</title>
        <authorList>
            <person name="Denoeud F."/>
            <person name="Henriet S."/>
            <person name="Mungpakdee S."/>
            <person name="Aury J.M."/>
            <person name="Da Silva C."/>
            <person name="Brinkmann H."/>
            <person name="Mikhaleva J."/>
            <person name="Olsen L.C."/>
            <person name="Jubin C."/>
            <person name="Canestro C."/>
            <person name="Bouquet J.M."/>
            <person name="Danks G."/>
            <person name="Poulain J."/>
            <person name="Campsteijn C."/>
            <person name="Adamski M."/>
            <person name="Cross I."/>
            <person name="Yadetie F."/>
            <person name="Muffato M."/>
            <person name="Louis A."/>
            <person name="Butcher S."/>
            <person name="Tsagkogeorga G."/>
            <person name="Konrad A."/>
            <person name="Singh S."/>
            <person name="Jensen M.F."/>
            <person name="Cong E.H."/>
            <person name="Eikeseth-Otteraa H."/>
            <person name="Noel B."/>
            <person name="Anthouard V."/>
            <person name="Porcel B.M."/>
            <person name="Kachouri-Lafond R."/>
            <person name="Nishino A."/>
            <person name="Ugolini M."/>
            <person name="Chourrout P."/>
            <person name="Nishida H."/>
            <person name="Aasland R."/>
            <person name="Huzurbazar S."/>
            <person name="Westhof E."/>
            <person name="Delsuc F."/>
            <person name="Lehrach H."/>
            <person name="Reinhardt R."/>
            <person name="Weissenbach J."/>
            <person name="Roy S.W."/>
            <person name="Artiguenave F."/>
            <person name="Postlethwait J.H."/>
            <person name="Manak J.R."/>
            <person name="Thompson E.M."/>
            <person name="Jaillon O."/>
            <person name="Du Pasquier L."/>
            <person name="Boudinot P."/>
            <person name="Liberles D.A."/>
            <person name="Volff J.N."/>
            <person name="Philippe H."/>
            <person name="Lenhard B."/>
            <person name="Roest Crollius H."/>
            <person name="Wincker P."/>
            <person name="Chourrout D."/>
        </authorList>
    </citation>
    <scope>NUCLEOTIDE SEQUENCE [LARGE SCALE GENOMIC DNA]</scope>
</reference>
<dbReference type="Pfam" id="PF00413">
    <property type="entry name" value="Peptidase_M10"/>
    <property type="match status" value="1"/>
</dbReference>
<dbReference type="AlphaFoldDB" id="E4YDP8"/>
<accession>E4YDP8</accession>
<feature type="binding site" evidence="8">
    <location>
        <position position="305"/>
    </location>
    <ligand>
        <name>Ca(2+)</name>
        <dbReference type="ChEBI" id="CHEBI:29108"/>
        <label>1</label>
    </ligand>
</feature>
<evidence type="ECO:0000256" key="10">
    <source>
        <dbReference type="SAM" id="MobiDB-lite"/>
    </source>
</evidence>
<dbReference type="CDD" id="cd04278">
    <property type="entry name" value="ZnMc_MMP"/>
    <property type="match status" value="1"/>
</dbReference>
<feature type="repeat" description="Hemopexin" evidence="9">
    <location>
        <begin position="472"/>
        <end position="522"/>
    </location>
</feature>
<feature type="active site" evidence="7">
    <location>
        <position position="410"/>
    </location>
</feature>
<feature type="binding site" evidence="8">
    <location>
        <position position="351"/>
    </location>
    <ligand>
        <name>Zn(2+)</name>
        <dbReference type="ChEBI" id="CHEBI:29105"/>
        <label>1</label>
    </ligand>
</feature>
<keyword evidence="4" id="KW-0378">Hydrolase</keyword>
<evidence type="ECO:0000256" key="4">
    <source>
        <dbReference type="ARBA" id="ARBA00022801"/>
    </source>
</evidence>
<keyword evidence="5 8" id="KW-0862">Zinc</keyword>
<feature type="binding site" evidence="8">
    <location>
        <position position="359"/>
    </location>
    <ligand>
        <name>Ca(2+)</name>
        <dbReference type="ChEBI" id="CHEBI:29108"/>
        <label>3</label>
    </ligand>
</feature>
<feature type="binding site" evidence="8">
    <location>
        <position position="478"/>
    </location>
    <ligand>
        <name>Ca(2+)</name>
        <dbReference type="ChEBI" id="CHEBI:29108"/>
        <label>5</label>
    </ligand>
</feature>
<evidence type="ECO:0000256" key="3">
    <source>
        <dbReference type="ARBA" id="ARBA00022723"/>
    </source>
</evidence>
<dbReference type="GO" id="GO:0006508">
    <property type="term" value="P:proteolysis"/>
    <property type="evidence" value="ECO:0007669"/>
    <property type="project" value="UniProtKB-KW"/>
</dbReference>
<dbReference type="InterPro" id="IPR018487">
    <property type="entry name" value="Hemopexin-like_repeat"/>
</dbReference>
<comment type="similarity">
    <text evidence="1">Belongs to the peptidase M10A family.</text>
</comment>
<dbReference type="Proteomes" id="UP000011014">
    <property type="component" value="Unassembled WGS sequence"/>
</dbReference>
<dbReference type="GO" id="GO:0031012">
    <property type="term" value="C:extracellular matrix"/>
    <property type="evidence" value="ECO:0007669"/>
    <property type="project" value="InterPro"/>
</dbReference>
<keyword evidence="8" id="KW-0106">Calcium</keyword>
<keyword evidence="6" id="KW-0482">Metalloprotease</keyword>
<dbReference type="SMART" id="SM00235">
    <property type="entry name" value="ZnMc"/>
    <property type="match status" value="1"/>
</dbReference>
<feature type="binding site" description="in inhibited form" evidence="8">
    <location>
        <position position="273"/>
    </location>
    <ligand>
        <name>Zn(2+)</name>
        <dbReference type="ChEBI" id="CHEBI:29105"/>
        <label>2</label>
        <note>catalytic</note>
    </ligand>
</feature>
<dbReference type="InterPro" id="IPR021190">
    <property type="entry name" value="Pept_M10A"/>
</dbReference>
<dbReference type="InterPro" id="IPR036365">
    <property type="entry name" value="PGBD-like_sf"/>
</dbReference>
<evidence type="ECO:0000313" key="12">
    <source>
        <dbReference type="EMBL" id="CBY33659.1"/>
    </source>
</evidence>
<feature type="binding site" evidence="8">
    <location>
        <position position="527"/>
    </location>
    <ligand>
        <name>Ca(2+)</name>
        <dbReference type="ChEBI" id="CHEBI:29108"/>
        <label>4</label>
    </ligand>
</feature>
<dbReference type="Gene3D" id="2.110.10.10">
    <property type="entry name" value="Hemopexin-like domain"/>
    <property type="match status" value="1"/>
</dbReference>
<evidence type="ECO:0000259" key="11">
    <source>
        <dbReference type="SMART" id="SM00235"/>
    </source>
</evidence>
<evidence type="ECO:0000256" key="6">
    <source>
        <dbReference type="ARBA" id="ARBA00023049"/>
    </source>
</evidence>
<feature type="domain" description="Peptidase metallopeptidase" evidence="11">
    <location>
        <begin position="286"/>
        <end position="453"/>
    </location>
</feature>
<feature type="binding site" evidence="8">
    <location>
        <position position="381"/>
    </location>
    <ligand>
        <name>Ca(2+)</name>
        <dbReference type="ChEBI" id="CHEBI:29108"/>
        <label>2</label>
    </ligand>
</feature>
<feature type="binding site" evidence="8">
    <location>
        <position position="413"/>
    </location>
    <ligand>
        <name>Zn(2+)</name>
        <dbReference type="ChEBI" id="CHEBI:29105"/>
        <label>2</label>
        <note>catalytic</note>
    </ligand>
</feature>
<feature type="binding site" evidence="8">
    <location>
        <position position="358"/>
    </location>
    <ligand>
        <name>Ca(2+)</name>
        <dbReference type="ChEBI" id="CHEBI:29108"/>
        <label>3</label>
    </ligand>
</feature>
<dbReference type="InterPro" id="IPR001818">
    <property type="entry name" value="Pept_M10_metallopeptidase"/>
</dbReference>
<dbReference type="InterPro" id="IPR036375">
    <property type="entry name" value="Hemopexin-like_dom_sf"/>
</dbReference>
<evidence type="ECO:0000256" key="1">
    <source>
        <dbReference type="ARBA" id="ARBA00010370"/>
    </source>
</evidence>
<feature type="binding site" evidence="8">
    <location>
        <position position="409"/>
    </location>
    <ligand>
        <name>Zn(2+)</name>
        <dbReference type="ChEBI" id="CHEBI:29105"/>
        <label>2</label>
        <note>catalytic</note>
    </ligand>
</feature>
<dbReference type="Pfam" id="PF00045">
    <property type="entry name" value="Hemopexin"/>
    <property type="match status" value="2"/>
</dbReference>
<dbReference type="Gene3D" id="3.40.390.10">
    <property type="entry name" value="Collagenase (Catalytic Domain)"/>
    <property type="match status" value="1"/>
</dbReference>
<dbReference type="GO" id="GO:0005615">
    <property type="term" value="C:extracellular space"/>
    <property type="evidence" value="ECO:0007669"/>
    <property type="project" value="TreeGrafter"/>
</dbReference>
<feature type="binding site" evidence="8">
    <location>
        <position position="427"/>
    </location>
    <ligand>
        <name>Zn(2+)</name>
        <dbReference type="ChEBI" id="CHEBI:29105"/>
        <label>2</label>
        <note>catalytic</note>
    </ligand>
</feature>
<dbReference type="PROSITE" id="PS51642">
    <property type="entry name" value="HEMOPEXIN_2"/>
    <property type="match status" value="2"/>
</dbReference>
<feature type="binding site" evidence="8">
    <location>
        <position position="383"/>
    </location>
    <ligand>
        <name>Zn(2+)</name>
        <dbReference type="ChEBI" id="CHEBI:29105"/>
        <label>1</label>
    </ligand>
</feature>
<dbReference type="PRINTS" id="PR00138">
    <property type="entry name" value="MATRIXIN"/>
</dbReference>
<dbReference type="GO" id="GO:0008270">
    <property type="term" value="F:zinc ion binding"/>
    <property type="evidence" value="ECO:0007669"/>
    <property type="project" value="InterPro"/>
</dbReference>
<feature type="region of interest" description="Disordered" evidence="10">
    <location>
        <begin position="189"/>
        <end position="211"/>
    </location>
</feature>
<dbReference type="GO" id="GO:0004222">
    <property type="term" value="F:metalloendopeptidase activity"/>
    <property type="evidence" value="ECO:0007669"/>
    <property type="project" value="InterPro"/>
</dbReference>
<dbReference type="InterPro" id="IPR006026">
    <property type="entry name" value="Peptidase_Metallo"/>
</dbReference>
<comment type="cofactor">
    <cofactor evidence="8">
        <name>Zn(2+)</name>
        <dbReference type="ChEBI" id="CHEBI:29105"/>
    </cofactor>
    <text evidence="8">Binds 2 Zn(2+) ions per subunit.</text>
</comment>
<keyword evidence="3 8" id="KW-0479">Metal-binding</keyword>
<evidence type="ECO:0000256" key="9">
    <source>
        <dbReference type="PROSITE-ProRule" id="PRU01011"/>
    </source>
</evidence>
<feature type="binding site" evidence="8">
    <location>
        <position position="385"/>
    </location>
    <ligand>
        <name>Ca(2+)</name>
        <dbReference type="ChEBI" id="CHEBI:29108"/>
        <label>3</label>
    </ligand>
</feature>
<dbReference type="GO" id="GO:0030198">
    <property type="term" value="P:extracellular matrix organization"/>
    <property type="evidence" value="ECO:0007669"/>
    <property type="project" value="TreeGrafter"/>
</dbReference>
<feature type="repeat" description="Hemopexin" evidence="9">
    <location>
        <begin position="523"/>
        <end position="576"/>
    </location>
</feature>
<feature type="binding site" evidence="8">
    <location>
        <position position="366"/>
    </location>
    <ligand>
        <name>Zn(2+)</name>
        <dbReference type="ChEBI" id="CHEBI:29105"/>
        <label>1</label>
    </ligand>
</feature>
<dbReference type="SUPFAM" id="SSF50923">
    <property type="entry name" value="Hemopexin-like domain"/>
    <property type="match status" value="1"/>
</dbReference>
<feature type="binding site" evidence="8">
    <location>
        <position position="584"/>
    </location>
    <ligand>
        <name>Ca(2+)</name>
        <dbReference type="ChEBI" id="CHEBI:29108"/>
        <label>5</label>
    </ligand>
</feature>
<dbReference type="InterPro" id="IPR024079">
    <property type="entry name" value="MetalloPept_cat_dom_sf"/>
</dbReference>
<evidence type="ECO:0000256" key="8">
    <source>
        <dbReference type="PIRSR" id="PIRSR621190-2"/>
    </source>
</evidence>
<gene>
    <name evidence="12" type="ORF">GSOID_T00021585001</name>
</gene>
<feature type="binding site" evidence="8">
    <location>
        <position position="476"/>
    </location>
    <ligand>
        <name>Ca(2+)</name>
        <dbReference type="ChEBI" id="CHEBI:29108"/>
        <label>4</label>
    </ligand>
</feature>
<dbReference type="PANTHER" id="PTHR10201">
    <property type="entry name" value="MATRIX METALLOPROTEINASE"/>
    <property type="match status" value="1"/>
</dbReference>
<comment type="cofactor">
    <cofactor evidence="8">
        <name>Ca(2+)</name>
        <dbReference type="ChEBI" id="CHEBI:29108"/>
    </cofactor>
    <text evidence="8">Can bind about 5 Ca(2+) ions per subunit.</text>
</comment>
<evidence type="ECO:0000256" key="2">
    <source>
        <dbReference type="ARBA" id="ARBA00022670"/>
    </source>
</evidence>
<dbReference type="SUPFAM" id="SSF47090">
    <property type="entry name" value="PGBD-like"/>
    <property type="match status" value="1"/>
</dbReference>
<dbReference type="SUPFAM" id="SSF55486">
    <property type="entry name" value="Metalloproteases ('zincins'), catalytic domain"/>
    <property type="match status" value="1"/>
</dbReference>
<sequence length="730" mass="83403">MINDKNKQTQIQKYQVLILNQICEMKLSWLFTFLNRETFSYRVAPGAPGTFENRPRVPINQQWKPSAPGVSASKTNKNYTQTEKQLIFEQFQIISRIPHDLLLREKISRVAKSVDSNDSTLTNHLISLLEEKMKMLPNYQSTNGSRNGPIAMAGSRSKNLPNWVPKQLNFGHLGPPGEKQEEIHIKRGSSKVNPGNVSHYKNVEPPGTVSSKSVSEEQVLVDFAERFGYSSKTAQISRNAFPEIIRKIQRQYGLKETGRMDSALMEVLKMPRCGKPDFEPEKYQIGGPAWRDNTVSYSMFSYSNDLPIEIQDDTVDKAFYEWEKVANLRPVNLGPAVDSAKIKISFGRGDHWDGYPFDGQHGTLAHAFFNDPGYPNDLEGDAHFDEDEFWTLGEGRITKAYSFFLVAVHEFGHSLGLGHSNNPEAVMYPSYHFTKKFEMPYDDIRGIQALYGPPTGTARPTTMTTSNDSLCDSDFDSILQWGTETFIFKGRELWRITGEHHFYDQPWRMRGPLQVESYWAGLPSHIDAVYMVPDGLNLPWSTGNVRFFSGAQYWEYNGNKILPGFPKKITELGLLKNMSRIKAAFEGSDDGYSFFFVNDFYYAKLDGRRSRTIVGNVEEFVHCCGATTKTEKKYRKAEAARTVTVTDHQKIILDPRSSNQVFLSEEQTPVANSQTLLFENHTFYSEIFTTGEKTVHRRHCPHCFRLLEEGMIHRRVIPNIFDYYASELLV</sequence>
<protein>
    <recommendedName>
        <fullName evidence="11">Peptidase metallopeptidase domain-containing protein</fullName>
    </recommendedName>
</protein>
<dbReference type="PANTHER" id="PTHR10201:SF331">
    <property type="entry name" value="MATRIX METALLOPROTEINASE-14-LIKE ISOFORM X1"/>
    <property type="match status" value="1"/>
</dbReference>
<feature type="binding site" evidence="8">
    <location>
        <position position="353"/>
    </location>
    <ligand>
        <name>Zn(2+)</name>
        <dbReference type="ChEBI" id="CHEBI:29105"/>
        <label>1</label>
    </ligand>
</feature>
<organism evidence="12">
    <name type="scientific">Oikopleura dioica</name>
    <name type="common">Tunicate</name>
    <dbReference type="NCBI Taxonomy" id="34765"/>
    <lineage>
        <taxon>Eukaryota</taxon>
        <taxon>Metazoa</taxon>
        <taxon>Chordata</taxon>
        <taxon>Tunicata</taxon>
        <taxon>Appendicularia</taxon>
        <taxon>Copelata</taxon>
        <taxon>Oikopleuridae</taxon>
        <taxon>Oikopleura</taxon>
    </lineage>
</organism>
<feature type="binding site" evidence="8">
    <location>
        <position position="419"/>
    </location>
    <ligand>
        <name>Zn(2+)</name>
        <dbReference type="ChEBI" id="CHEBI:29105"/>
        <label>2</label>
        <note>catalytic</note>
    </ligand>
</feature>
<dbReference type="GO" id="GO:0030574">
    <property type="term" value="P:collagen catabolic process"/>
    <property type="evidence" value="ECO:0007669"/>
    <property type="project" value="TreeGrafter"/>
</dbReference>
<feature type="region of interest" description="Disordered" evidence="10">
    <location>
        <begin position="52"/>
        <end position="76"/>
    </location>
</feature>
<dbReference type="InterPro" id="IPR033739">
    <property type="entry name" value="M10A_MMP"/>
</dbReference>
<feature type="binding site" evidence="8">
    <location>
        <position position="388"/>
    </location>
    <ligand>
        <name>Ca(2+)</name>
        <dbReference type="ChEBI" id="CHEBI:29108"/>
        <label>1</label>
    </ligand>
</feature>
<evidence type="ECO:0000256" key="7">
    <source>
        <dbReference type="PIRSR" id="PIRSR621190-1"/>
    </source>
</evidence>
<feature type="binding site" evidence="8">
    <location>
        <position position="388"/>
    </location>
    <ligand>
        <name>Ca(2+)</name>
        <dbReference type="ChEBI" id="CHEBI:29108"/>
        <label>3</label>
    </ligand>
</feature>
<evidence type="ECO:0000256" key="5">
    <source>
        <dbReference type="ARBA" id="ARBA00022833"/>
    </source>
</evidence>
<proteinExistence type="inferred from homology"/>
<keyword evidence="2" id="KW-0645">Protease</keyword>